<evidence type="ECO:0000313" key="5">
    <source>
        <dbReference type="EMBL" id="SEI09554.1"/>
    </source>
</evidence>
<keyword evidence="3" id="KW-0804">Transcription</keyword>
<dbReference type="Gene3D" id="3.30.450.80">
    <property type="entry name" value="Transcription factor LuxR-like, autoinducer-binding domain"/>
    <property type="match status" value="1"/>
</dbReference>
<dbReference type="PANTHER" id="PTHR44688">
    <property type="entry name" value="DNA-BINDING TRANSCRIPTIONAL ACTIVATOR DEVR_DOSR"/>
    <property type="match status" value="1"/>
</dbReference>
<dbReference type="Pfam" id="PF00196">
    <property type="entry name" value="GerE"/>
    <property type="match status" value="1"/>
</dbReference>
<keyword evidence="1" id="KW-0805">Transcription regulation</keyword>
<dbReference type="GO" id="GO:0006355">
    <property type="term" value="P:regulation of DNA-templated transcription"/>
    <property type="evidence" value="ECO:0007669"/>
    <property type="project" value="InterPro"/>
</dbReference>
<evidence type="ECO:0000256" key="1">
    <source>
        <dbReference type="ARBA" id="ARBA00023015"/>
    </source>
</evidence>
<dbReference type="Pfam" id="PF03472">
    <property type="entry name" value="Autoind_bind"/>
    <property type="match status" value="1"/>
</dbReference>
<dbReference type="EMBL" id="FNXG01000006">
    <property type="protein sequence ID" value="SEI09554.1"/>
    <property type="molecule type" value="Genomic_DNA"/>
</dbReference>
<name>A0A1H6NAD5_9RHOB</name>
<dbReference type="InterPro" id="IPR036693">
    <property type="entry name" value="TF_LuxR_autoind-bd_dom_sf"/>
</dbReference>
<evidence type="ECO:0000256" key="2">
    <source>
        <dbReference type="ARBA" id="ARBA00023125"/>
    </source>
</evidence>
<evidence type="ECO:0000259" key="4">
    <source>
        <dbReference type="PROSITE" id="PS50043"/>
    </source>
</evidence>
<accession>A0A1H6NAD5</accession>
<dbReference type="Gene3D" id="1.10.10.10">
    <property type="entry name" value="Winged helix-like DNA-binding domain superfamily/Winged helix DNA-binding domain"/>
    <property type="match status" value="1"/>
</dbReference>
<dbReference type="SMART" id="SM00421">
    <property type="entry name" value="HTH_LUXR"/>
    <property type="match status" value="1"/>
</dbReference>
<evidence type="ECO:0000313" key="6">
    <source>
        <dbReference type="Proteomes" id="UP000199125"/>
    </source>
</evidence>
<evidence type="ECO:0000256" key="3">
    <source>
        <dbReference type="ARBA" id="ARBA00023163"/>
    </source>
</evidence>
<dbReference type="AlphaFoldDB" id="A0A1H6NAD5"/>
<dbReference type="InterPro" id="IPR005143">
    <property type="entry name" value="TF_LuxR_autoind-bd_dom"/>
</dbReference>
<dbReference type="SUPFAM" id="SSF46894">
    <property type="entry name" value="C-terminal effector domain of the bipartite response regulators"/>
    <property type="match status" value="1"/>
</dbReference>
<reference evidence="6" key="1">
    <citation type="submission" date="2016-10" db="EMBL/GenBank/DDBJ databases">
        <authorList>
            <person name="Varghese N."/>
            <person name="Submissions S."/>
        </authorList>
    </citation>
    <scope>NUCLEOTIDE SEQUENCE [LARGE SCALE GENOMIC DNA]</scope>
    <source>
        <strain evidence="6">DSM 11593</strain>
    </source>
</reference>
<dbReference type="RefSeq" id="WP_090848718.1">
    <property type="nucleotide sequence ID" value="NZ_FNXG01000006.1"/>
</dbReference>
<proteinExistence type="predicted"/>
<organism evidence="5 6">
    <name type="scientific">Paracoccus alkenifer</name>
    <dbReference type="NCBI Taxonomy" id="65735"/>
    <lineage>
        <taxon>Bacteria</taxon>
        <taxon>Pseudomonadati</taxon>
        <taxon>Pseudomonadota</taxon>
        <taxon>Alphaproteobacteria</taxon>
        <taxon>Rhodobacterales</taxon>
        <taxon>Paracoccaceae</taxon>
        <taxon>Paracoccus</taxon>
    </lineage>
</organism>
<protein>
    <submittedName>
        <fullName evidence="5">DNA-binding transcriptional regulator, CsgD family</fullName>
    </submittedName>
</protein>
<dbReference type="Proteomes" id="UP000199125">
    <property type="component" value="Unassembled WGS sequence"/>
</dbReference>
<sequence>MDTADVIIPETLDHMARAISECRSQETLCSTLDVFTRWAGFRWYAVHDANVNWPSVKRSLEWIWLTNYPSELWEDYDRSGFARHDPIIRALECSASAVPWTEIPTIIPLSRAQEDVLSSAFCAGIRAGVSVAVRVPGRRQGIVTLISDHPIEIASCHKATLGFIAPIAFDAANRTGDTHSPHGTTSNLQMSPRQLECLVLVARGKSDWEAGQILGISEQTVHRHVEIVRMKLGVRRRTQLVAKALHLGLIGYGDVL</sequence>
<dbReference type="InterPro" id="IPR016032">
    <property type="entry name" value="Sig_transdc_resp-reg_C-effctor"/>
</dbReference>
<dbReference type="PROSITE" id="PS50043">
    <property type="entry name" value="HTH_LUXR_2"/>
    <property type="match status" value="1"/>
</dbReference>
<gene>
    <name evidence="5" type="ORF">SAMN04488075_2797</name>
</gene>
<dbReference type="STRING" id="65735.SAMN04488075_2797"/>
<dbReference type="SUPFAM" id="SSF75516">
    <property type="entry name" value="Pheromone-binding domain of LuxR-like quorum-sensing transcription factors"/>
    <property type="match status" value="1"/>
</dbReference>
<dbReference type="OrthoDB" id="3679796at2"/>
<keyword evidence="6" id="KW-1185">Reference proteome</keyword>
<keyword evidence="2 5" id="KW-0238">DNA-binding</keyword>
<feature type="domain" description="HTH luxR-type" evidence="4">
    <location>
        <begin position="183"/>
        <end position="248"/>
    </location>
</feature>
<dbReference type="PRINTS" id="PR00038">
    <property type="entry name" value="HTHLUXR"/>
</dbReference>
<dbReference type="InterPro" id="IPR036388">
    <property type="entry name" value="WH-like_DNA-bd_sf"/>
</dbReference>
<dbReference type="PANTHER" id="PTHR44688:SF16">
    <property type="entry name" value="DNA-BINDING TRANSCRIPTIONAL ACTIVATOR DEVR_DOSR"/>
    <property type="match status" value="1"/>
</dbReference>
<dbReference type="GO" id="GO:0003677">
    <property type="term" value="F:DNA binding"/>
    <property type="evidence" value="ECO:0007669"/>
    <property type="project" value="UniProtKB-KW"/>
</dbReference>
<dbReference type="CDD" id="cd06170">
    <property type="entry name" value="LuxR_C_like"/>
    <property type="match status" value="1"/>
</dbReference>
<dbReference type="InterPro" id="IPR000792">
    <property type="entry name" value="Tscrpt_reg_LuxR_C"/>
</dbReference>